<accession>A0AAQ3WZB7</accession>
<protein>
    <submittedName>
        <fullName evidence="1">Uncharacterized protein</fullName>
    </submittedName>
</protein>
<dbReference type="PANTHER" id="PTHR33994:SF34">
    <property type="entry name" value="LATE EMBRYOGENESIS ABUNDANT PROTEIN LEA-2 SUBGROUP DOMAIN-CONTAINING PROTEIN"/>
    <property type="match status" value="1"/>
</dbReference>
<dbReference type="Proteomes" id="UP001341281">
    <property type="component" value="Chromosome 06"/>
</dbReference>
<dbReference type="PANTHER" id="PTHR33994">
    <property type="entry name" value="OS04G0515000 PROTEIN"/>
    <property type="match status" value="1"/>
</dbReference>
<dbReference type="EMBL" id="CP144750">
    <property type="protein sequence ID" value="WVZ78926.1"/>
    <property type="molecule type" value="Genomic_DNA"/>
</dbReference>
<name>A0AAQ3WZB7_PASNO</name>
<keyword evidence="2" id="KW-1185">Reference proteome</keyword>
<evidence type="ECO:0000313" key="1">
    <source>
        <dbReference type="EMBL" id="WVZ78926.1"/>
    </source>
</evidence>
<sequence>MAAIDDASGLGFDDDDSLRRLSVDVVAMEGLNATTVAAAGRTVSPVFNLTAKVGNRRVLAAWCSSGGQAVVSYAGVSLAWARVPAFCVPTEGAAAELTVVASGRGVGLSDELRSRFVTEWNMGAARVKAVIKLYYDGNGWPGMRGYDGVSFVSREITLLGMSKTESVYDIGLRFRVRFAVGANKYIHQINSKPRITATTAEAI</sequence>
<gene>
    <name evidence="1" type="ORF">U9M48_026566</name>
</gene>
<dbReference type="AlphaFoldDB" id="A0AAQ3WZB7"/>
<evidence type="ECO:0000313" key="2">
    <source>
        <dbReference type="Proteomes" id="UP001341281"/>
    </source>
</evidence>
<reference evidence="1 2" key="1">
    <citation type="submission" date="2024-02" db="EMBL/GenBank/DDBJ databases">
        <title>High-quality chromosome-scale genome assembly of Pensacola bahiagrass (Paspalum notatum Flugge var. saurae).</title>
        <authorList>
            <person name="Vega J.M."/>
            <person name="Podio M."/>
            <person name="Orjuela J."/>
            <person name="Siena L.A."/>
            <person name="Pessino S.C."/>
            <person name="Combes M.C."/>
            <person name="Mariac C."/>
            <person name="Albertini E."/>
            <person name="Pupilli F."/>
            <person name="Ortiz J.P.A."/>
            <person name="Leblanc O."/>
        </authorList>
    </citation>
    <scope>NUCLEOTIDE SEQUENCE [LARGE SCALE GENOMIC DNA]</scope>
    <source>
        <strain evidence="1">R1</strain>
        <tissue evidence="1">Leaf</tissue>
    </source>
</reference>
<proteinExistence type="predicted"/>
<organism evidence="1 2">
    <name type="scientific">Paspalum notatum var. saurae</name>
    <dbReference type="NCBI Taxonomy" id="547442"/>
    <lineage>
        <taxon>Eukaryota</taxon>
        <taxon>Viridiplantae</taxon>
        <taxon>Streptophyta</taxon>
        <taxon>Embryophyta</taxon>
        <taxon>Tracheophyta</taxon>
        <taxon>Spermatophyta</taxon>
        <taxon>Magnoliopsida</taxon>
        <taxon>Liliopsida</taxon>
        <taxon>Poales</taxon>
        <taxon>Poaceae</taxon>
        <taxon>PACMAD clade</taxon>
        <taxon>Panicoideae</taxon>
        <taxon>Andropogonodae</taxon>
        <taxon>Paspaleae</taxon>
        <taxon>Paspalinae</taxon>
        <taxon>Paspalum</taxon>
    </lineage>
</organism>